<evidence type="ECO:0000313" key="3">
    <source>
        <dbReference type="Proteomes" id="UP000319103"/>
    </source>
</evidence>
<dbReference type="InterPro" id="IPR011256">
    <property type="entry name" value="Reg_factor_effector_dom_sf"/>
</dbReference>
<comment type="caution">
    <text evidence="2">The sequence shown here is derived from an EMBL/GenBank/DDBJ whole genome shotgun (WGS) entry which is preliminary data.</text>
</comment>
<dbReference type="Gene3D" id="3.20.80.10">
    <property type="entry name" value="Regulatory factor, effector binding domain"/>
    <property type="match status" value="1"/>
</dbReference>
<gene>
    <name evidence="2" type="ORF">E6W39_06115</name>
</gene>
<dbReference type="InterPro" id="IPR029442">
    <property type="entry name" value="GyrI-like"/>
</dbReference>
<dbReference type="Pfam" id="PF06445">
    <property type="entry name" value="GyrI-like"/>
    <property type="match status" value="1"/>
</dbReference>
<dbReference type="AlphaFoldDB" id="A0A540VYU1"/>
<name>A0A540VYU1_9ACTN</name>
<dbReference type="EMBL" id="VIGB01000003">
    <property type="protein sequence ID" value="TQF01920.1"/>
    <property type="molecule type" value="Genomic_DNA"/>
</dbReference>
<dbReference type="Proteomes" id="UP000319103">
    <property type="component" value="Unassembled WGS sequence"/>
</dbReference>
<organism evidence="2 3">
    <name type="scientific">Kitasatospora acidiphila</name>
    <dbReference type="NCBI Taxonomy" id="2567942"/>
    <lineage>
        <taxon>Bacteria</taxon>
        <taxon>Bacillati</taxon>
        <taxon>Actinomycetota</taxon>
        <taxon>Actinomycetes</taxon>
        <taxon>Kitasatosporales</taxon>
        <taxon>Streptomycetaceae</taxon>
        <taxon>Kitasatospora</taxon>
    </lineage>
</organism>
<dbReference type="OrthoDB" id="7849865at2"/>
<dbReference type="RefSeq" id="WP_141632642.1">
    <property type="nucleotide sequence ID" value="NZ_VIGB01000003.1"/>
</dbReference>
<evidence type="ECO:0000259" key="1">
    <source>
        <dbReference type="Pfam" id="PF06445"/>
    </source>
</evidence>
<protein>
    <submittedName>
        <fullName evidence="2">GyrI-like domain-containing protein</fullName>
    </submittedName>
</protein>
<feature type="domain" description="GyrI-like small molecule binding" evidence="1">
    <location>
        <begin position="8"/>
        <end position="80"/>
    </location>
</feature>
<evidence type="ECO:0000313" key="2">
    <source>
        <dbReference type="EMBL" id="TQF01920.1"/>
    </source>
</evidence>
<dbReference type="SUPFAM" id="SSF55136">
    <property type="entry name" value="Probable bacterial effector-binding domain"/>
    <property type="match status" value="1"/>
</dbReference>
<proteinExistence type="predicted"/>
<reference evidence="2 3" key="1">
    <citation type="submission" date="2019-06" db="EMBL/GenBank/DDBJ databases">
        <title>Description of Kitasatospora acidophila sp. nov. isolated from pine grove soil, and reclassification of Streptomyces novaecaesareae to Kitasatospora novaeceasareae comb. nov.</title>
        <authorList>
            <person name="Kim M.J."/>
        </authorList>
    </citation>
    <scope>NUCLEOTIDE SEQUENCE [LARGE SCALE GENOMIC DNA]</scope>
    <source>
        <strain evidence="2 3">MMS16-CNU292</strain>
    </source>
</reference>
<sequence>MDADARLVGRIDSLVVPGAELAIAVHRGPLNTIDLTFGDLGVYAARHEIGVDGPLREYYLRSPLDVPDEDDLVTEVGWPIFRSNG</sequence>
<accession>A0A540VYU1</accession>
<keyword evidence="3" id="KW-1185">Reference proteome</keyword>